<proteinExistence type="predicted"/>
<sequence>MQTPTADAHDAHGEAKGPVDGANPEWYPRVLRTLARDYPEISDKVWTTAVTENAVEKRAEEKQR</sequence>
<protein>
    <submittedName>
        <fullName evidence="2">Uncharacterized protein</fullName>
    </submittedName>
</protein>
<name>A0ABT9LAD2_9ACTN</name>
<organism evidence="2 3">
    <name type="scientific">Streptomyces demainii</name>
    <dbReference type="NCBI Taxonomy" id="588122"/>
    <lineage>
        <taxon>Bacteria</taxon>
        <taxon>Bacillati</taxon>
        <taxon>Actinomycetota</taxon>
        <taxon>Actinomycetes</taxon>
        <taxon>Kitasatosporales</taxon>
        <taxon>Streptomycetaceae</taxon>
        <taxon>Streptomyces</taxon>
    </lineage>
</organism>
<keyword evidence="3" id="KW-1185">Reference proteome</keyword>
<reference evidence="2 3" key="1">
    <citation type="submission" date="2023-07" db="EMBL/GenBank/DDBJ databases">
        <title>Sequencing the genomes of 1000 actinobacteria strains.</title>
        <authorList>
            <person name="Klenk H.-P."/>
        </authorList>
    </citation>
    <scope>NUCLEOTIDE SEQUENCE [LARGE SCALE GENOMIC DNA]</scope>
    <source>
        <strain evidence="2 3">DSM 41600</strain>
    </source>
</reference>
<dbReference type="EMBL" id="JAURUE010000005">
    <property type="protein sequence ID" value="MDP9616491.1"/>
    <property type="molecule type" value="Genomic_DNA"/>
</dbReference>
<gene>
    <name evidence="2" type="ORF">JOF35_008849</name>
</gene>
<accession>A0ABT9LAD2</accession>
<dbReference type="Proteomes" id="UP001234880">
    <property type="component" value="Unassembled WGS sequence"/>
</dbReference>
<feature type="compositionally biased region" description="Basic and acidic residues" evidence="1">
    <location>
        <begin position="7"/>
        <end position="17"/>
    </location>
</feature>
<feature type="region of interest" description="Disordered" evidence="1">
    <location>
        <begin position="1"/>
        <end position="25"/>
    </location>
</feature>
<comment type="caution">
    <text evidence="2">The sequence shown here is derived from an EMBL/GenBank/DDBJ whole genome shotgun (WGS) entry which is preliminary data.</text>
</comment>
<dbReference type="RefSeq" id="WP_307112451.1">
    <property type="nucleotide sequence ID" value="NZ_JAURUE010000005.1"/>
</dbReference>
<evidence type="ECO:0000313" key="3">
    <source>
        <dbReference type="Proteomes" id="UP001234880"/>
    </source>
</evidence>
<evidence type="ECO:0000256" key="1">
    <source>
        <dbReference type="SAM" id="MobiDB-lite"/>
    </source>
</evidence>
<evidence type="ECO:0000313" key="2">
    <source>
        <dbReference type="EMBL" id="MDP9616491.1"/>
    </source>
</evidence>